<name>A3TXB8_PSEBH</name>
<evidence type="ECO:0000313" key="2">
    <source>
        <dbReference type="EMBL" id="EAQ03478.1"/>
    </source>
</evidence>
<evidence type="ECO:0000313" key="3">
    <source>
        <dbReference type="Proteomes" id="UP000004318"/>
    </source>
</evidence>
<dbReference type="Pfam" id="PF13975">
    <property type="entry name" value="gag-asp_proteas"/>
    <property type="match status" value="1"/>
</dbReference>
<dbReference type="InterPro" id="IPR034122">
    <property type="entry name" value="Retropepsin-like_bacterial"/>
</dbReference>
<comment type="caution">
    <text evidence="2">The sequence shown here is derived from an EMBL/GenBank/DDBJ whole genome shotgun (WGS) entry which is preliminary data.</text>
</comment>
<dbReference type="Gene3D" id="2.40.70.10">
    <property type="entry name" value="Acid Proteases"/>
    <property type="match status" value="1"/>
</dbReference>
<keyword evidence="3" id="KW-1185">Reference proteome</keyword>
<dbReference type="GO" id="GO:0006508">
    <property type="term" value="P:proteolysis"/>
    <property type="evidence" value="ECO:0007669"/>
    <property type="project" value="InterPro"/>
</dbReference>
<dbReference type="InterPro" id="IPR001969">
    <property type="entry name" value="Aspartic_peptidase_AS"/>
</dbReference>
<organism evidence="2 3">
    <name type="scientific">Pseudooceanicola batsensis (strain ATCC BAA-863 / DSM 15984 / KCTC 12145 / HTCC2597)</name>
    <name type="common">Oceanicola batsensis</name>
    <dbReference type="NCBI Taxonomy" id="252305"/>
    <lineage>
        <taxon>Bacteria</taxon>
        <taxon>Pseudomonadati</taxon>
        <taxon>Pseudomonadota</taxon>
        <taxon>Alphaproteobacteria</taxon>
        <taxon>Rhodobacterales</taxon>
        <taxon>Paracoccaceae</taxon>
        <taxon>Pseudooceanicola</taxon>
    </lineage>
</organism>
<dbReference type="GO" id="GO:0004190">
    <property type="term" value="F:aspartic-type endopeptidase activity"/>
    <property type="evidence" value="ECO:0007669"/>
    <property type="project" value="InterPro"/>
</dbReference>
<gene>
    <name evidence="2" type="ORF">OB2597_02622</name>
</gene>
<dbReference type="CDD" id="cd05483">
    <property type="entry name" value="retropepsin_like_bacteria"/>
    <property type="match status" value="1"/>
</dbReference>
<dbReference type="eggNOG" id="COG3577">
    <property type="taxonomic scope" value="Bacteria"/>
</dbReference>
<dbReference type="InterPro" id="IPR011969">
    <property type="entry name" value="Clan_AA_Asp_peptidase_C"/>
</dbReference>
<dbReference type="InterPro" id="IPR021109">
    <property type="entry name" value="Peptidase_aspartic_dom_sf"/>
</dbReference>
<keyword evidence="1" id="KW-0812">Transmembrane</keyword>
<evidence type="ECO:0000256" key="1">
    <source>
        <dbReference type="SAM" id="Phobius"/>
    </source>
</evidence>
<dbReference type="NCBIfam" id="TIGR02281">
    <property type="entry name" value="clan_AA_DTGA"/>
    <property type="match status" value="1"/>
</dbReference>
<evidence type="ECO:0008006" key="4">
    <source>
        <dbReference type="Google" id="ProtNLM"/>
    </source>
</evidence>
<dbReference type="HOGENOM" id="CLU_099411_0_1_5"/>
<keyword evidence="1" id="KW-0472">Membrane</keyword>
<dbReference type="MEROPS" id="A32.002"/>
<protein>
    <recommendedName>
        <fullName evidence="4">Peptidase A2 domain-containing protein</fullName>
    </recommendedName>
</protein>
<accession>A3TXB8</accession>
<dbReference type="RefSeq" id="WP_009804778.1">
    <property type="nucleotide sequence ID" value="NZ_CH724131.1"/>
</dbReference>
<keyword evidence="1" id="KW-1133">Transmembrane helix</keyword>
<dbReference type="STRING" id="252305.OB2597_02622"/>
<dbReference type="SUPFAM" id="SSF50630">
    <property type="entry name" value="Acid proteases"/>
    <property type="match status" value="1"/>
</dbReference>
<dbReference type="EMBL" id="AAMO01000004">
    <property type="protein sequence ID" value="EAQ03478.1"/>
    <property type="molecule type" value="Genomic_DNA"/>
</dbReference>
<sequence length="186" mass="20094">MNLLYLVLLLAAVGGWVLVQGRHRIGRIAQQAAVWVLIFVGVIAAIGLWDDVRTTVTPSQSVLQGGEISVPRAPDGHYYLTMQVNGEPLRFMVDTGASDIVLTKADAAKVGIEPDQLVYSGRALSANGEVGIAPVVLDRVALGPFQSERVRAMVNDGEMRQSLLGMRYLQRFSRIEIGEGALVLTP</sequence>
<feature type="transmembrane region" description="Helical" evidence="1">
    <location>
        <begin position="31"/>
        <end position="49"/>
    </location>
</feature>
<reference evidence="2 3" key="1">
    <citation type="journal article" date="2010" name="J. Bacteriol.">
        <title>Genome sequences of Oceanicola granulosus HTCC2516(T) and Oceanicola batsensis HTCC2597(TDelta).</title>
        <authorList>
            <person name="Thrash J.C."/>
            <person name="Cho J.C."/>
            <person name="Vergin K.L."/>
            <person name="Giovannoni S.J."/>
        </authorList>
    </citation>
    <scope>NUCLEOTIDE SEQUENCE [LARGE SCALE GENOMIC DNA]</scope>
    <source>
        <strain evidence="3">ATCC BAA-863 / DSM 15984 / KCTC 12145 / HTCC2597</strain>
    </source>
</reference>
<dbReference type="Proteomes" id="UP000004318">
    <property type="component" value="Unassembled WGS sequence"/>
</dbReference>
<proteinExistence type="predicted"/>
<dbReference type="AlphaFoldDB" id="A3TXB8"/>
<dbReference type="PROSITE" id="PS00141">
    <property type="entry name" value="ASP_PROTEASE"/>
    <property type="match status" value="1"/>
</dbReference>